<name>A0A7Z7AXU1_9EURY</name>
<proteinExistence type="predicted"/>
<keyword evidence="1" id="KW-0175">Coiled coil</keyword>
<keyword evidence="3" id="KW-1185">Reference proteome</keyword>
<gene>
    <name evidence="2" type="ORF">SAMN04488589_1804</name>
</gene>
<dbReference type="OrthoDB" id="125626at2157"/>
<dbReference type="RefSeq" id="WP_091710130.1">
    <property type="nucleotide sequence ID" value="NZ_FNCA01000005.1"/>
</dbReference>
<feature type="coiled-coil region" evidence="1">
    <location>
        <begin position="11"/>
        <end position="97"/>
    </location>
</feature>
<dbReference type="EMBL" id="FNCA01000005">
    <property type="protein sequence ID" value="SDF95346.1"/>
    <property type="molecule type" value="Genomic_DNA"/>
</dbReference>
<feature type="coiled-coil region" evidence="1">
    <location>
        <begin position="130"/>
        <end position="160"/>
    </location>
</feature>
<reference evidence="2 3" key="1">
    <citation type="submission" date="2016-10" db="EMBL/GenBank/DDBJ databases">
        <authorList>
            <person name="Varghese N."/>
            <person name="Submissions S."/>
        </authorList>
    </citation>
    <scope>NUCLEOTIDE SEQUENCE [LARGE SCALE GENOMIC DNA]</scope>
    <source>
        <strain evidence="2 3">PL 12/M</strain>
    </source>
</reference>
<evidence type="ECO:0000256" key="1">
    <source>
        <dbReference type="SAM" id="Coils"/>
    </source>
</evidence>
<evidence type="ECO:0000313" key="2">
    <source>
        <dbReference type="EMBL" id="SDF95346.1"/>
    </source>
</evidence>
<accession>A0A7Z7AXU1</accession>
<dbReference type="Proteomes" id="UP000199259">
    <property type="component" value="Unassembled WGS sequence"/>
</dbReference>
<evidence type="ECO:0000313" key="3">
    <source>
        <dbReference type="Proteomes" id="UP000199259"/>
    </source>
</evidence>
<dbReference type="AlphaFoldDB" id="A0A7Z7AXU1"/>
<organism evidence="2 3">
    <name type="scientific">Methanolobus vulcani</name>
    <dbReference type="NCBI Taxonomy" id="38026"/>
    <lineage>
        <taxon>Archaea</taxon>
        <taxon>Methanobacteriati</taxon>
        <taxon>Methanobacteriota</taxon>
        <taxon>Stenosarchaea group</taxon>
        <taxon>Methanomicrobia</taxon>
        <taxon>Methanosarcinales</taxon>
        <taxon>Methanosarcinaceae</taxon>
        <taxon>Methanolobus</taxon>
    </lineage>
</organism>
<protein>
    <submittedName>
        <fullName evidence="2">Uncharacterized protein</fullName>
    </submittedName>
</protein>
<comment type="caution">
    <text evidence="2">The sequence shown here is derived from an EMBL/GenBank/DDBJ whole genome shotgun (WGS) entry which is preliminary data.</text>
</comment>
<sequence>MSEELFYQNQLQNLEDIKASYFSQLDEVEKKRAEIALKREQIKADEAHIIEEYQKIRDAKKLITTEFENLANKSEILKQAKKEYEKKQVVFLKLEAELATRMDKYDIDTDSLQKRNCEQYRVLRVQLEEELALRKKQKSLERTRNRLESKVKEIAEIRKGISSGEMDIEIETEKIERRREYVRHMRDLLSEQENEFSSREKELVQLKQKTEDEISKQVTIHRQQLDIIKKDARIEQQMAYIKILEDDLYELKNRLQKANEKLNNMKVFSSIFEQNQELLAN</sequence>